<evidence type="ECO:0000256" key="1">
    <source>
        <dbReference type="ARBA" id="ARBA00038310"/>
    </source>
</evidence>
<evidence type="ECO:0000313" key="4">
    <source>
        <dbReference type="Proteomes" id="UP001501444"/>
    </source>
</evidence>
<proteinExistence type="inferred from homology"/>
<dbReference type="InterPro" id="IPR032466">
    <property type="entry name" value="Metal_Hydrolase"/>
</dbReference>
<dbReference type="Proteomes" id="UP001501444">
    <property type="component" value="Unassembled WGS sequence"/>
</dbReference>
<dbReference type="InterPro" id="IPR006680">
    <property type="entry name" value="Amidohydro-rel"/>
</dbReference>
<feature type="domain" description="Amidohydrolase-related" evidence="2">
    <location>
        <begin position="3"/>
        <end position="271"/>
    </location>
</feature>
<evidence type="ECO:0000313" key="3">
    <source>
        <dbReference type="EMBL" id="GAA2395291.1"/>
    </source>
</evidence>
<dbReference type="EMBL" id="BAAARV010000142">
    <property type="protein sequence ID" value="GAA2395291.1"/>
    <property type="molecule type" value="Genomic_DNA"/>
</dbReference>
<keyword evidence="4" id="KW-1185">Reference proteome</keyword>
<evidence type="ECO:0000259" key="2">
    <source>
        <dbReference type="Pfam" id="PF04909"/>
    </source>
</evidence>
<accession>A0ABN3I5G3</accession>
<protein>
    <submittedName>
        <fullName evidence="3">Amidohydrolase family protein</fullName>
    </submittedName>
</protein>
<sequence>MIVDAHHHLWHLGGGYDWLDAPALAPIRRDFAFTDLLGDLAEAGVTHTVLVEGGRCDAGEAAVLLGHAREHPQIAGVVAWDDPAAPVFPAYRDLPGAGRLVGLRAQVQAEDVAYLDRADVRAGLRRMGAAGLAFDLVIRPDQLPAAARAAAALPDVRFVLDHLGKPPIRSGGFAPWRAGLLGLAALPNVSAKLSGLVTEADWEHWKREDLRPYVEEALLLFGPGRLMFGSDWPVCLLAASYAEVLAAVSDLVSPGERAQVLGGTAVEVYRLGRGA</sequence>
<dbReference type="Gene3D" id="3.20.20.140">
    <property type="entry name" value="Metal-dependent hydrolases"/>
    <property type="match status" value="1"/>
</dbReference>
<dbReference type="SUPFAM" id="SSF51556">
    <property type="entry name" value="Metallo-dependent hydrolases"/>
    <property type="match status" value="1"/>
</dbReference>
<organism evidence="3 4">
    <name type="scientific">Dactylosporangium salmoneum</name>
    <dbReference type="NCBI Taxonomy" id="53361"/>
    <lineage>
        <taxon>Bacteria</taxon>
        <taxon>Bacillati</taxon>
        <taxon>Actinomycetota</taxon>
        <taxon>Actinomycetes</taxon>
        <taxon>Micromonosporales</taxon>
        <taxon>Micromonosporaceae</taxon>
        <taxon>Dactylosporangium</taxon>
    </lineage>
</organism>
<reference evidence="3 4" key="1">
    <citation type="journal article" date="2019" name="Int. J. Syst. Evol. Microbiol.">
        <title>The Global Catalogue of Microorganisms (GCM) 10K type strain sequencing project: providing services to taxonomists for standard genome sequencing and annotation.</title>
        <authorList>
            <consortium name="The Broad Institute Genomics Platform"/>
            <consortium name="The Broad Institute Genome Sequencing Center for Infectious Disease"/>
            <person name="Wu L."/>
            <person name="Ma J."/>
        </authorList>
    </citation>
    <scope>NUCLEOTIDE SEQUENCE [LARGE SCALE GENOMIC DNA]</scope>
    <source>
        <strain evidence="3 4">JCM 3272</strain>
    </source>
</reference>
<name>A0ABN3I5G3_9ACTN</name>
<gene>
    <name evidence="3" type="ORF">GCM10010170_109990</name>
</gene>
<dbReference type="Pfam" id="PF04909">
    <property type="entry name" value="Amidohydro_2"/>
    <property type="match status" value="1"/>
</dbReference>
<comment type="similarity">
    <text evidence="1">Belongs to the metallo-dependent hydrolases superfamily.</text>
</comment>
<comment type="caution">
    <text evidence="3">The sequence shown here is derived from an EMBL/GenBank/DDBJ whole genome shotgun (WGS) entry which is preliminary data.</text>
</comment>
<dbReference type="PANTHER" id="PTHR43569:SF2">
    <property type="entry name" value="AMIDOHYDROLASE-RELATED DOMAIN-CONTAINING PROTEIN"/>
    <property type="match status" value="1"/>
</dbReference>
<dbReference type="InterPro" id="IPR052350">
    <property type="entry name" value="Metallo-dep_Lactonases"/>
</dbReference>
<dbReference type="PANTHER" id="PTHR43569">
    <property type="entry name" value="AMIDOHYDROLASE"/>
    <property type="match status" value="1"/>
</dbReference>
<dbReference type="RefSeq" id="WP_344620784.1">
    <property type="nucleotide sequence ID" value="NZ_BAAARV010000142.1"/>
</dbReference>